<accession>A0AA38PKS3</accession>
<dbReference type="Gene3D" id="1.25.40.20">
    <property type="entry name" value="Ankyrin repeat-containing domain"/>
    <property type="match status" value="2"/>
</dbReference>
<dbReference type="GO" id="GO:0000976">
    <property type="term" value="F:transcription cis-regulatory region binding"/>
    <property type="evidence" value="ECO:0007669"/>
    <property type="project" value="TreeGrafter"/>
</dbReference>
<feature type="repeat" description="ANK" evidence="3">
    <location>
        <begin position="354"/>
        <end position="387"/>
    </location>
</feature>
<feature type="repeat" description="ANK" evidence="3">
    <location>
        <begin position="136"/>
        <end position="168"/>
    </location>
</feature>
<reference evidence="5" key="1">
    <citation type="submission" date="2022-08" db="EMBL/GenBank/DDBJ databases">
        <authorList>
            <consortium name="DOE Joint Genome Institute"/>
            <person name="Min B."/>
            <person name="Riley R."/>
            <person name="Sierra-Patev S."/>
            <person name="Naranjo-Ortiz M."/>
            <person name="Looney B."/>
            <person name="Konkel Z."/>
            <person name="Slot J.C."/>
            <person name="Sakamoto Y."/>
            <person name="Steenwyk J.L."/>
            <person name="Rokas A."/>
            <person name="Carro J."/>
            <person name="Camarero S."/>
            <person name="Ferreira P."/>
            <person name="Molpeceres G."/>
            <person name="Ruiz-Duenas F.J."/>
            <person name="Serrano A."/>
            <person name="Henrissat B."/>
            <person name="Drula E."/>
            <person name="Hughes K.W."/>
            <person name="Mata J.L."/>
            <person name="Ishikawa N.K."/>
            <person name="Vargas-Isla R."/>
            <person name="Ushijima S."/>
            <person name="Smith C.A."/>
            <person name="Ahrendt S."/>
            <person name="Andreopoulos W."/>
            <person name="He G."/>
            <person name="Labutti K."/>
            <person name="Lipzen A."/>
            <person name="Ng V."/>
            <person name="Sandor L."/>
            <person name="Barry K."/>
            <person name="Martinez A.T."/>
            <person name="Xiao Y."/>
            <person name="Gibbons J.G."/>
            <person name="Terashima K."/>
            <person name="Hibbett D.S."/>
            <person name="Grigoriev I.V."/>
        </authorList>
    </citation>
    <scope>NUCLEOTIDE SEQUENCE</scope>
    <source>
        <strain evidence="5">TFB9207</strain>
    </source>
</reference>
<dbReference type="EMBL" id="MU805947">
    <property type="protein sequence ID" value="KAJ3844763.1"/>
    <property type="molecule type" value="Genomic_DNA"/>
</dbReference>
<dbReference type="PANTHER" id="PTHR24193">
    <property type="entry name" value="ANKYRIN REPEAT PROTEIN"/>
    <property type="match status" value="1"/>
</dbReference>
<keyword evidence="2 3" id="KW-0040">ANK repeat</keyword>
<dbReference type="AlphaFoldDB" id="A0AA38PKS3"/>
<organism evidence="5 6">
    <name type="scientific">Lentinula raphanica</name>
    <dbReference type="NCBI Taxonomy" id="153919"/>
    <lineage>
        <taxon>Eukaryota</taxon>
        <taxon>Fungi</taxon>
        <taxon>Dikarya</taxon>
        <taxon>Basidiomycota</taxon>
        <taxon>Agaricomycotina</taxon>
        <taxon>Agaricomycetes</taxon>
        <taxon>Agaricomycetidae</taxon>
        <taxon>Agaricales</taxon>
        <taxon>Marasmiineae</taxon>
        <taxon>Omphalotaceae</taxon>
        <taxon>Lentinula</taxon>
    </lineage>
</organism>
<protein>
    <submittedName>
        <fullName evidence="5">Ankyrin repeat-containing domain protein</fullName>
    </submittedName>
</protein>
<dbReference type="PROSITE" id="PS50088">
    <property type="entry name" value="ANK_REPEAT"/>
    <property type="match status" value="2"/>
</dbReference>
<dbReference type="SMART" id="SM00248">
    <property type="entry name" value="ANK"/>
    <property type="match status" value="6"/>
</dbReference>
<dbReference type="Pfam" id="PF12796">
    <property type="entry name" value="Ank_2"/>
    <property type="match status" value="2"/>
</dbReference>
<feature type="compositionally biased region" description="Low complexity" evidence="4">
    <location>
        <begin position="594"/>
        <end position="616"/>
    </location>
</feature>
<keyword evidence="1" id="KW-0677">Repeat</keyword>
<evidence type="ECO:0000313" key="5">
    <source>
        <dbReference type="EMBL" id="KAJ3844763.1"/>
    </source>
</evidence>
<evidence type="ECO:0000256" key="1">
    <source>
        <dbReference type="ARBA" id="ARBA00022737"/>
    </source>
</evidence>
<feature type="region of interest" description="Disordered" evidence="4">
    <location>
        <begin position="414"/>
        <end position="441"/>
    </location>
</feature>
<sequence>MTSVYSTTLSSDNFGLQFLALAGDDEGVQDAIDSGANVNAIDASGRTALMCAVAGNHWSDISVAHDGSFMTPSRLKVIDILLKRPEISLYTLNAPQNAFNDATPLGMAAWLNMPEAVRVLLKSSLDSVAVDGTDMHGSTPLMYAARDGHLEIVSLLLQHGARPDIRALNHRSAIQYALSHPKVLYACETMLRRHRLHEWKTSTRSEILLESDNLFKRVASSLAYMEEFDMLPQDFQTPDTILECLYSDPEALHSTLFPTLSTHPLLLPLVNARDENGWSPIHHCASAPVPSIQVLDTLYCAGADVALFTEREHHTPLHCFAFSGHPNCSEETLYQYVNHLVHDLRAPLSARDKLGNTCLHIAAQRGRSVEVLRVLLKCDTSRAVRDLCNAKGLTALEVAKPQYRVVLEQDAQESVRPGSSLSTNTLRPQQSSIESHLDPECPVGKSRSSHITLADYDVFNAAAHLIDKLRISSPTLHRDSMDTRHMVHMESLISEMENLKRTIIGHFQARAQEVSDVLKDMEGDVQDTAVLLESVRRSVERKIEEHGLQPLTITRVSEDSEITCVSDRISDSSKGSKINDDDKSRLSTPGTLQPTNTPSHTNNSLLSTSNVSSKKVSGSTTSRFVAWIKRKTSANALLAKSSNPMLPTSSQMPQVMKKDIQDRMPVARKESDSSDLMRMSIISALRTSGRPIGAAGRELDSVRESLTSIKKLLQSTTRSVARAERILKRALKARRTMVEDLQKEEDLFIRGSSLSNKSSLASIASISTVDTSLGGLTAENDDEETRAIRLLLLRKIDAGLSGVLDEIENTNRCLLVIKNVIKGVKRRIYV</sequence>
<dbReference type="InterPro" id="IPR036770">
    <property type="entry name" value="Ankyrin_rpt-contain_sf"/>
</dbReference>
<evidence type="ECO:0000313" key="6">
    <source>
        <dbReference type="Proteomes" id="UP001163846"/>
    </source>
</evidence>
<name>A0AA38PKS3_9AGAR</name>
<dbReference type="GO" id="GO:0005634">
    <property type="term" value="C:nucleus"/>
    <property type="evidence" value="ECO:0007669"/>
    <property type="project" value="TreeGrafter"/>
</dbReference>
<dbReference type="PANTHER" id="PTHR24193:SF121">
    <property type="entry name" value="ADA2A-CONTAINING COMPLEX COMPONENT 3, ISOFORM D"/>
    <property type="match status" value="1"/>
</dbReference>
<comment type="caution">
    <text evidence="5">The sequence shown here is derived from an EMBL/GenBank/DDBJ whole genome shotgun (WGS) entry which is preliminary data.</text>
</comment>
<dbReference type="SUPFAM" id="SSF48403">
    <property type="entry name" value="Ankyrin repeat"/>
    <property type="match status" value="2"/>
</dbReference>
<dbReference type="GO" id="GO:0045944">
    <property type="term" value="P:positive regulation of transcription by RNA polymerase II"/>
    <property type="evidence" value="ECO:0007669"/>
    <property type="project" value="TreeGrafter"/>
</dbReference>
<proteinExistence type="predicted"/>
<dbReference type="Pfam" id="PF13637">
    <property type="entry name" value="Ank_4"/>
    <property type="match status" value="1"/>
</dbReference>
<gene>
    <name evidence="5" type="ORF">F5878DRAFT_705995</name>
</gene>
<evidence type="ECO:0000256" key="3">
    <source>
        <dbReference type="PROSITE-ProRule" id="PRU00023"/>
    </source>
</evidence>
<feature type="compositionally biased region" description="Polar residues" evidence="4">
    <location>
        <begin position="417"/>
        <end position="434"/>
    </location>
</feature>
<dbReference type="InterPro" id="IPR002110">
    <property type="entry name" value="Ankyrin_rpt"/>
</dbReference>
<feature type="region of interest" description="Disordered" evidence="4">
    <location>
        <begin position="567"/>
        <end position="616"/>
    </location>
</feature>
<dbReference type="PROSITE" id="PS50297">
    <property type="entry name" value="ANK_REP_REGION"/>
    <property type="match status" value="1"/>
</dbReference>
<evidence type="ECO:0000256" key="2">
    <source>
        <dbReference type="ARBA" id="ARBA00023043"/>
    </source>
</evidence>
<dbReference type="InterPro" id="IPR050663">
    <property type="entry name" value="Ankyrin-SOCS_Box"/>
</dbReference>
<evidence type="ECO:0000256" key="4">
    <source>
        <dbReference type="SAM" id="MobiDB-lite"/>
    </source>
</evidence>
<keyword evidence="6" id="KW-1185">Reference proteome</keyword>
<dbReference type="Proteomes" id="UP001163846">
    <property type="component" value="Unassembled WGS sequence"/>
</dbReference>